<evidence type="ECO:0000313" key="2">
    <source>
        <dbReference type="EnsemblMetazoa" id="Aqu2.1.32886_001"/>
    </source>
</evidence>
<organism evidence="2">
    <name type="scientific">Amphimedon queenslandica</name>
    <name type="common">Sponge</name>
    <dbReference type="NCBI Taxonomy" id="400682"/>
    <lineage>
        <taxon>Eukaryota</taxon>
        <taxon>Metazoa</taxon>
        <taxon>Porifera</taxon>
        <taxon>Demospongiae</taxon>
        <taxon>Heteroscleromorpha</taxon>
        <taxon>Haplosclerida</taxon>
        <taxon>Niphatidae</taxon>
        <taxon>Amphimedon</taxon>
    </lineage>
</organism>
<reference evidence="3" key="1">
    <citation type="journal article" date="2010" name="Nature">
        <title>The Amphimedon queenslandica genome and the evolution of animal complexity.</title>
        <authorList>
            <person name="Srivastava M."/>
            <person name="Simakov O."/>
            <person name="Chapman J."/>
            <person name="Fahey B."/>
            <person name="Gauthier M.E."/>
            <person name="Mitros T."/>
            <person name="Richards G.S."/>
            <person name="Conaco C."/>
            <person name="Dacre M."/>
            <person name="Hellsten U."/>
            <person name="Larroux C."/>
            <person name="Putnam N.H."/>
            <person name="Stanke M."/>
            <person name="Adamska M."/>
            <person name="Darling A."/>
            <person name="Degnan S.M."/>
            <person name="Oakley T.H."/>
            <person name="Plachetzki D.C."/>
            <person name="Zhai Y."/>
            <person name="Adamski M."/>
            <person name="Calcino A."/>
            <person name="Cummins S.F."/>
            <person name="Goodstein D.M."/>
            <person name="Harris C."/>
            <person name="Jackson D.J."/>
            <person name="Leys S.P."/>
            <person name="Shu S."/>
            <person name="Woodcroft B.J."/>
            <person name="Vervoort M."/>
            <person name="Kosik K.S."/>
            <person name="Manning G."/>
            <person name="Degnan B.M."/>
            <person name="Rokhsar D.S."/>
        </authorList>
    </citation>
    <scope>NUCLEOTIDE SEQUENCE [LARGE SCALE GENOMIC DNA]</scope>
</reference>
<sequence length="442" mass="50090">MMMCVLLMVVVVSLLSSCDALKQNCKCGVCDLTDKDQDKVLWKCQKEKGLAEKELTSKLNSNEAVCLNYRVTASGDCDFRKELLHVALANPIKDICNPSQTFPRRCSIHNHPEFSYKCHRSQQFCAYKTKCPAGYYHMPIITSLDLPRDDDGECIDKVSITYDSDKVITICGSQVDADRFNYRKDRLSSLPLTITFESSQCCHNCGFHIWVSCVPDPIISGSRLSPFTQGYRNPQRNYIYRDERRGDVHVSVPLGAQVVYKDLFITVVKGDQSLYQFTDMQSLKVVDDLLGNNTYYTTAENVKLYGHGLLKVHKDSALYENTRIPSEIKPNYLENGYIIDTVKLLSPFLINSTYQTFIEPASKVPLPIIAGKLNRYKPQCQETAEITMGFPHASCNPFHYPTPRDISRALSEAKYLRRNSRNPFVLTVAGDAIEMLQDLTSD</sequence>
<reference evidence="2" key="2">
    <citation type="submission" date="2017-05" db="UniProtKB">
        <authorList>
            <consortium name="EnsemblMetazoa"/>
        </authorList>
    </citation>
    <scope>IDENTIFICATION</scope>
</reference>
<feature type="signal peptide" evidence="1">
    <location>
        <begin position="1"/>
        <end position="20"/>
    </location>
</feature>
<gene>
    <name evidence="2" type="primary">100641969</name>
</gene>
<dbReference type="AlphaFoldDB" id="A0A1X7UYU5"/>
<protein>
    <recommendedName>
        <fullName evidence="4">CUB domain-containing protein</fullName>
    </recommendedName>
</protein>
<evidence type="ECO:0008006" key="4">
    <source>
        <dbReference type="Google" id="ProtNLM"/>
    </source>
</evidence>
<accession>A0A1X7UYU5</accession>
<evidence type="ECO:0000313" key="3">
    <source>
        <dbReference type="Proteomes" id="UP000007879"/>
    </source>
</evidence>
<keyword evidence="1" id="KW-0732">Signal</keyword>
<name>A0A1X7UYU5_AMPQE</name>
<dbReference type="InParanoid" id="A0A1X7UYU5"/>
<dbReference type="KEGG" id="aqu:100641969"/>
<dbReference type="Proteomes" id="UP000007879">
    <property type="component" value="Unassembled WGS sequence"/>
</dbReference>
<feature type="chain" id="PRO_5012327049" description="CUB domain-containing protein" evidence="1">
    <location>
        <begin position="21"/>
        <end position="442"/>
    </location>
</feature>
<evidence type="ECO:0000256" key="1">
    <source>
        <dbReference type="SAM" id="SignalP"/>
    </source>
</evidence>
<proteinExistence type="predicted"/>
<dbReference type="EnsemblMetazoa" id="XM_003386249.3">
    <property type="protein sequence ID" value="XP_003386297.2"/>
    <property type="gene ID" value="LOC100641969"/>
</dbReference>
<dbReference type="EnsemblMetazoa" id="Aqu2.1.32886_001">
    <property type="protein sequence ID" value="Aqu2.1.32886_001"/>
    <property type="gene ID" value="Aqu2.1.32886"/>
</dbReference>
<keyword evidence="3" id="KW-1185">Reference proteome</keyword>